<keyword evidence="3" id="KW-1185">Reference proteome</keyword>
<dbReference type="InterPro" id="IPR045155">
    <property type="entry name" value="Beta-lactam_cat"/>
</dbReference>
<accession>A0A3N4A8E7</accession>
<dbReference type="SUPFAM" id="SSF56601">
    <property type="entry name" value="beta-lactamase/transpeptidase-like"/>
    <property type="match status" value="1"/>
</dbReference>
<dbReference type="Proteomes" id="UP000270616">
    <property type="component" value="Unassembled WGS sequence"/>
</dbReference>
<protein>
    <recommendedName>
        <fullName evidence="1">Beta-lactamase class A catalytic domain-containing protein</fullName>
    </recommendedName>
</protein>
<dbReference type="EMBL" id="RKMF01000018">
    <property type="protein sequence ID" value="ROZ61769.1"/>
    <property type="molecule type" value="Genomic_DNA"/>
</dbReference>
<feature type="domain" description="Beta-lactamase class A catalytic" evidence="1">
    <location>
        <begin position="73"/>
        <end position="115"/>
    </location>
</feature>
<gene>
    <name evidence="2" type="ORF">EDL96_12490</name>
</gene>
<dbReference type="AlphaFoldDB" id="A0A3N4A8E7"/>
<evidence type="ECO:0000313" key="2">
    <source>
        <dbReference type="EMBL" id="ROZ61769.1"/>
    </source>
</evidence>
<evidence type="ECO:0000259" key="1">
    <source>
        <dbReference type="Pfam" id="PF13354"/>
    </source>
</evidence>
<dbReference type="Gene3D" id="3.40.710.10">
    <property type="entry name" value="DD-peptidase/beta-lactamase superfamily"/>
    <property type="match status" value="1"/>
</dbReference>
<dbReference type="OrthoDB" id="5243140at2"/>
<reference evidence="2 3" key="1">
    <citation type="submission" date="2018-10" db="EMBL/GenBank/DDBJ databases">
        <title>Kocuria sp. M5W7-7, whole genome shotgun sequence.</title>
        <authorList>
            <person name="Tuo L."/>
        </authorList>
    </citation>
    <scope>NUCLEOTIDE SEQUENCE [LARGE SCALE GENOMIC DNA]</scope>
    <source>
        <strain evidence="2 3">M5W7-7</strain>
    </source>
</reference>
<evidence type="ECO:0000313" key="3">
    <source>
        <dbReference type="Proteomes" id="UP000270616"/>
    </source>
</evidence>
<sequence>MTTEQAEETGVEYRMIPSACLLETSAADADVEQATADSDVSAPWLAAQPEDDMQATLDKAVEGARADLGIEVGVAVRNRDTGETVLVNDQRSASAASLSKVVVAMSFLRQQDAAGQELPAGDRALLADSISKSGNESTAVLFGRLGPDDAAATDALADTYDLLGTEDTVPELGWGAESTTVSDQLKVVDALADPPDWLGAEDAALLRSLMSPTPGYPSYSQGFGLGVLANPAVVPESSVVEGVTVKNGWLAEDDGQWSVSTIGQARVDGTPYEIVFTTHGAPNSPCGFTLLDDLTLLVADKE</sequence>
<dbReference type="Pfam" id="PF13354">
    <property type="entry name" value="Beta-lactamase2"/>
    <property type="match status" value="1"/>
</dbReference>
<proteinExistence type="predicted"/>
<dbReference type="GO" id="GO:0030655">
    <property type="term" value="P:beta-lactam antibiotic catabolic process"/>
    <property type="evidence" value="ECO:0007669"/>
    <property type="project" value="InterPro"/>
</dbReference>
<dbReference type="GO" id="GO:0008800">
    <property type="term" value="F:beta-lactamase activity"/>
    <property type="evidence" value="ECO:0007669"/>
    <property type="project" value="InterPro"/>
</dbReference>
<dbReference type="RefSeq" id="WP_123826560.1">
    <property type="nucleotide sequence ID" value="NZ_RKMF01000018.1"/>
</dbReference>
<organism evidence="2 3">
    <name type="scientific">Kocuria soli</name>
    <dbReference type="NCBI Taxonomy" id="2485125"/>
    <lineage>
        <taxon>Bacteria</taxon>
        <taxon>Bacillati</taxon>
        <taxon>Actinomycetota</taxon>
        <taxon>Actinomycetes</taxon>
        <taxon>Micrococcales</taxon>
        <taxon>Micrococcaceae</taxon>
        <taxon>Kocuria</taxon>
    </lineage>
</organism>
<dbReference type="InterPro" id="IPR012338">
    <property type="entry name" value="Beta-lactam/transpept-like"/>
</dbReference>
<comment type="caution">
    <text evidence="2">The sequence shown here is derived from an EMBL/GenBank/DDBJ whole genome shotgun (WGS) entry which is preliminary data.</text>
</comment>
<name>A0A3N4A8E7_9MICC</name>